<gene>
    <name evidence="1" type="ORF">VSS37_03415</name>
</gene>
<sequence length="112" mass="11510">MPVIDTLGKRQSDVIRYEEPTALYSRDTATAGSAIALGQMLTIANGTATVTPAAGTPNAVAIYDAANGEKVTVLARHAIVNESGLVYPVGATAEQKNAMNAAIAEVGILVRV</sequence>
<keyword evidence="2" id="KW-1185">Reference proteome</keyword>
<evidence type="ECO:0000313" key="2">
    <source>
        <dbReference type="Proteomes" id="UP001308005"/>
    </source>
</evidence>
<accession>A0ABU6CT95</accession>
<comment type="caution">
    <text evidence="1">The sequence shown here is derived from an EMBL/GenBank/DDBJ whole genome shotgun (WGS) entry which is preliminary data.</text>
</comment>
<evidence type="ECO:0000313" key="1">
    <source>
        <dbReference type="EMBL" id="MEB4590019.1"/>
    </source>
</evidence>
<organism evidence="1 2">
    <name type="scientific">Candidatus Thiothrix phosphatis</name>
    <dbReference type="NCBI Taxonomy" id="3112415"/>
    <lineage>
        <taxon>Bacteria</taxon>
        <taxon>Pseudomonadati</taxon>
        <taxon>Pseudomonadota</taxon>
        <taxon>Gammaproteobacteria</taxon>
        <taxon>Thiotrichales</taxon>
        <taxon>Thiotrichaceae</taxon>
        <taxon>Thiothrix</taxon>
    </lineage>
</organism>
<reference evidence="1 2" key="2">
    <citation type="submission" date="2024-01" db="EMBL/GenBank/DDBJ databases">
        <authorList>
            <person name="Xie X."/>
        </authorList>
    </citation>
    <scope>NUCLEOTIDE SEQUENCE [LARGE SCALE GENOMIC DNA]</scope>
    <source>
        <strain evidence="1">SCUT-1</strain>
    </source>
</reference>
<name>A0ABU6CT95_9GAMM</name>
<protein>
    <submittedName>
        <fullName evidence="1">Head decoration protein</fullName>
    </submittedName>
</protein>
<dbReference type="InterPro" id="IPR004195">
    <property type="entry name" value="Head_decoration_D"/>
</dbReference>
<dbReference type="EMBL" id="JAYMYJ010000029">
    <property type="protein sequence ID" value="MEB4590019.1"/>
    <property type="molecule type" value="Genomic_DNA"/>
</dbReference>
<proteinExistence type="predicted"/>
<dbReference type="RefSeq" id="WP_324693248.1">
    <property type="nucleotide sequence ID" value="NZ_JAYMYJ010000029.1"/>
</dbReference>
<reference evidence="2" key="1">
    <citation type="submission" date="2023-07" db="EMBL/GenBank/DDBJ databases">
        <title>The carbon used by Thiothrix.</title>
        <authorList>
            <person name="Chen L."/>
        </authorList>
    </citation>
    <scope>NUCLEOTIDE SEQUENCE [LARGE SCALE GENOMIC DNA]</scope>
</reference>
<dbReference type="Proteomes" id="UP001308005">
    <property type="component" value="Unassembled WGS sequence"/>
</dbReference>
<dbReference type="Pfam" id="PF02924">
    <property type="entry name" value="HDPD"/>
    <property type="match status" value="1"/>
</dbReference>